<keyword evidence="5 12" id="KW-0479">Metal-binding</keyword>
<keyword evidence="16" id="KW-1185">Reference proteome</keyword>
<keyword evidence="7 12" id="KW-0411">Iron-sulfur</keyword>
<evidence type="ECO:0000256" key="7">
    <source>
        <dbReference type="ARBA" id="ARBA00023014"/>
    </source>
</evidence>
<comment type="similarity">
    <text evidence="2 12">Belongs to the WhiB family.</text>
</comment>
<evidence type="ECO:0000256" key="3">
    <source>
        <dbReference type="ARBA" id="ARBA00022485"/>
    </source>
</evidence>
<dbReference type="InterPro" id="IPR003482">
    <property type="entry name" value="Whib"/>
</dbReference>
<evidence type="ECO:0000256" key="9">
    <source>
        <dbReference type="ARBA" id="ARBA00023125"/>
    </source>
</evidence>
<dbReference type="PANTHER" id="PTHR38839:SF5">
    <property type="entry name" value="TRANSCRIPTIONAL REGULATOR WHID"/>
    <property type="match status" value="1"/>
</dbReference>
<feature type="binding site" evidence="12">
    <location>
        <position position="49"/>
    </location>
    <ligand>
        <name>[4Fe-4S] cluster</name>
        <dbReference type="ChEBI" id="CHEBI:49883"/>
    </ligand>
</feature>
<evidence type="ECO:0000256" key="13">
    <source>
        <dbReference type="SAM" id="MobiDB-lite"/>
    </source>
</evidence>
<dbReference type="EMBL" id="OY726395">
    <property type="protein sequence ID" value="CAJ1585883.1"/>
    <property type="molecule type" value="Genomic_DNA"/>
</dbReference>
<evidence type="ECO:0000256" key="4">
    <source>
        <dbReference type="ARBA" id="ARBA00022490"/>
    </source>
</evidence>
<dbReference type="Proteomes" id="UP001190466">
    <property type="component" value="Chromosome"/>
</dbReference>
<comment type="function">
    <text evidence="12">Acts as a transcriptional regulator. Probably redox-responsive. The apo- but not holo-form probably binds DNA.</text>
</comment>
<feature type="binding site" evidence="12">
    <location>
        <position position="55"/>
    </location>
    <ligand>
        <name>[4Fe-4S] cluster</name>
        <dbReference type="ChEBI" id="CHEBI:49883"/>
    </ligand>
</feature>
<accession>A0ABM9MIA6</accession>
<keyword evidence="6 12" id="KW-0408">Iron</keyword>
<comment type="subcellular location">
    <subcellularLocation>
        <location evidence="1 12">Cytoplasm</location>
    </subcellularLocation>
</comment>
<keyword evidence="9 12" id="KW-0238">DNA-binding</keyword>
<evidence type="ECO:0000256" key="2">
    <source>
        <dbReference type="ARBA" id="ARBA00006597"/>
    </source>
</evidence>
<organism evidence="15 16">
    <name type="scientific">[Mycobacterium] wendilense</name>
    <dbReference type="NCBI Taxonomy" id="3064284"/>
    <lineage>
        <taxon>Bacteria</taxon>
        <taxon>Bacillati</taxon>
        <taxon>Actinomycetota</taxon>
        <taxon>Actinomycetes</taxon>
        <taxon>Mycobacteriales</taxon>
        <taxon>Mycobacteriaceae</taxon>
        <taxon>Mycolicibacter</taxon>
    </lineage>
</organism>
<evidence type="ECO:0000256" key="11">
    <source>
        <dbReference type="ARBA" id="ARBA00023163"/>
    </source>
</evidence>
<proteinExistence type="inferred from homology"/>
<dbReference type="HAMAP" id="MF_01479">
    <property type="entry name" value="WhiB"/>
    <property type="match status" value="1"/>
</dbReference>
<evidence type="ECO:0000256" key="6">
    <source>
        <dbReference type="ARBA" id="ARBA00023004"/>
    </source>
</evidence>
<evidence type="ECO:0000256" key="12">
    <source>
        <dbReference type="HAMAP-Rule" id="MF_01479"/>
    </source>
</evidence>
<evidence type="ECO:0000256" key="1">
    <source>
        <dbReference type="ARBA" id="ARBA00004496"/>
    </source>
</evidence>
<evidence type="ECO:0000256" key="8">
    <source>
        <dbReference type="ARBA" id="ARBA00023015"/>
    </source>
</evidence>
<evidence type="ECO:0000256" key="10">
    <source>
        <dbReference type="ARBA" id="ARBA00023157"/>
    </source>
</evidence>
<keyword evidence="4 12" id="KW-0963">Cytoplasm</keyword>
<feature type="domain" description="4Fe-4S Wbl-type" evidence="14">
    <location>
        <begin position="15"/>
        <end position="79"/>
    </location>
</feature>
<dbReference type="RefSeq" id="WP_316511971.1">
    <property type="nucleotide sequence ID" value="NZ_OY726395.1"/>
</dbReference>
<evidence type="ECO:0000256" key="5">
    <source>
        <dbReference type="ARBA" id="ARBA00022723"/>
    </source>
</evidence>
<feature type="binding site" evidence="12">
    <location>
        <position position="46"/>
    </location>
    <ligand>
        <name>[4Fe-4S] cluster</name>
        <dbReference type="ChEBI" id="CHEBI:49883"/>
    </ligand>
</feature>
<dbReference type="InterPro" id="IPR034768">
    <property type="entry name" value="4FE4S_WBL"/>
</dbReference>
<evidence type="ECO:0000313" key="15">
    <source>
        <dbReference type="EMBL" id="CAJ1585883.1"/>
    </source>
</evidence>
<keyword evidence="8 12" id="KW-0805">Transcription regulation</keyword>
<reference evidence="15 16" key="1">
    <citation type="submission" date="2023-08" db="EMBL/GenBank/DDBJ databases">
        <authorList>
            <person name="Folkvardsen B D."/>
            <person name="Norman A."/>
        </authorList>
    </citation>
    <scope>NUCLEOTIDE SEQUENCE [LARGE SCALE GENOMIC DNA]</scope>
    <source>
        <strain evidence="15 16">Mu0050</strain>
    </source>
</reference>
<comment type="cofactor">
    <cofactor evidence="12">
        <name>[4Fe-4S] cluster</name>
        <dbReference type="ChEBI" id="CHEBI:49883"/>
    </cofactor>
    <text evidence="12">Binds 1 [4Fe-4S] cluster per subunit. Following nitrosylation of the [4Fe-4S] cluster binds 1 [4Fe-8(NO)] cluster per subunit.</text>
</comment>
<comment type="PTM">
    <text evidence="12">The Fe-S cluster can be nitrosylated by nitric oxide (NO).</text>
</comment>
<keyword evidence="3 12" id="KW-0004">4Fe-4S</keyword>
<sequence length="94" mass="11097">MRQRSDSWHWQLDAACLAHDRALFFHPEGERGPRRRSRQLMAKAVCEQCPVQPQCRDHAMAFPEHFGTWGGLTEEDRDRLRKARPPFGRRTQRA</sequence>
<keyword evidence="11 12" id="KW-0804">Transcription</keyword>
<feature type="region of interest" description="Disordered" evidence="13">
    <location>
        <begin position="73"/>
        <end position="94"/>
    </location>
</feature>
<evidence type="ECO:0000313" key="16">
    <source>
        <dbReference type="Proteomes" id="UP001190466"/>
    </source>
</evidence>
<feature type="binding site" evidence="12">
    <location>
        <position position="16"/>
    </location>
    <ligand>
        <name>[4Fe-4S] cluster</name>
        <dbReference type="ChEBI" id="CHEBI:49883"/>
    </ligand>
</feature>
<keyword evidence="10 12" id="KW-1015">Disulfide bond</keyword>
<comment type="PTM">
    <text evidence="12">Upon Fe-S cluster removal intramolecular disulfide bonds are formed.</text>
</comment>
<protein>
    <recommendedName>
        <fullName evidence="12">Transcriptional regulator WhiB</fullName>
    </recommendedName>
</protein>
<dbReference type="PANTHER" id="PTHR38839">
    <property type="entry name" value="TRANSCRIPTIONAL REGULATOR WHID-RELATED"/>
    <property type="match status" value="1"/>
</dbReference>
<name>A0ABM9MIA6_9MYCO</name>
<dbReference type="Pfam" id="PF02467">
    <property type="entry name" value="Whib"/>
    <property type="match status" value="1"/>
</dbReference>
<gene>
    <name evidence="12" type="primary">whiB</name>
    <name evidence="15" type="ORF">MU0050_003965</name>
</gene>
<evidence type="ECO:0000259" key="14">
    <source>
        <dbReference type="PROSITE" id="PS51674"/>
    </source>
</evidence>
<dbReference type="PROSITE" id="PS51674">
    <property type="entry name" value="4FE4S_WBL"/>
    <property type="match status" value="1"/>
</dbReference>